<name>A0A0F9NP15_9ZZZZ</name>
<organism evidence="2">
    <name type="scientific">marine sediment metagenome</name>
    <dbReference type="NCBI Taxonomy" id="412755"/>
    <lineage>
        <taxon>unclassified sequences</taxon>
        <taxon>metagenomes</taxon>
        <taxon>ecological metagenomes</taxon>
    </lineage>
</organism>
<evidence type="ECO:0000313" key="2">
    <source>
        <dbReference type="EMBL" id="KKM90565.1"/>
    </source>
</evidence>
<gene>
    <name evidence="2" type="ORF">LCGC14_1237350</name>
</gene>
<protein>
    <recommendedName>
        <fullName evidence="1">SnoaL-like domain-containing protein</fullName>
    </recommendedName>
</protein>
<dbReference type="InterPro" id="IPR037401">
    <property type="entry name" value="SnoaL-like"/>
</dbReference>
<dbReference type="EMBL" id="LAZR01006655">
    <property type="protein sequence ID" value="KKM90565.1"/>
    <property type="molecule type" value="Genomic_DNA"/>
</dbReference>
<dbReference type="InterPro" id="IPR032710">
    <property type="entry name" value="NTF2-like_dom_sf"/>
</dbReference>
<comment type="caution">
    <text evidence="2">The sequence shown here is derived from an EMBL/GenBank/DDBJ whole genome shotgun (WGS) entry which is preliminary data.</text>
</comment>
<feature type="domain" description="SnoaL-like" evidence="1">
    <location>
        <begin position="44"/>
        <end position="152"/>
    </location>
</feature>
<sequence length="176" mass="19655">MRTLKMTLYFFSTLLLIPILSNSQDTEVGVTLEFDNAPSNLELVQNYAKALQAGDVTAMNAQLADNAMVYGLGGGMDSLNVAEHKEYYTNSTTNYNHVVTQDLYLPVKVSNNWNEGEWVLSWGTNTITNKKTGKAIPIPYHTASLVDNGKIVMIRYYYDMLNILQAEGMKFTPPAE</sequence>
<dbReference type="Pfam" id="PF12680">
    <property type="entry name" value="SnoaL_2"/>
    <property type="match status" value="1"/>
</dbReference>
<accession>A0A0F9NP15</accession>
<dbReference type="SUPFAM" id="SSF54427">
    <property type="entry name" value="NTF2-like"/>
    <property type="match status" value="1"/>
</dbReference>
<reference evidence="2" key="1">
    <citation type="journal article" date="2015" name="Nature">
        <title>Complex archaea that bridge the gap between prokaryotes and eukaryotes.</title>
        <authorList>
            <person name="Spang A."/>
            <person name="Saw J.H."/>
            <person name="Jorgensen S.L."/>
            <person name="Zaremba-Niedzwiedzka K."/>
            <person name="Martijn J."/>
            <person name="Lind A.E."/>
            <person name="van Eijk R."/>
            <person name="Schleper C."/>
            <person name="Guy L."/>
            <person name="Ettema T.J."/>
        </authorList>
    </citation>
    <scope>NUCLEOTIDE SEQUENCE</scope>
</reference>
<proteinExistence type="predicted"/>
<evidence type="ECO:0000259" key="1">
    <source>
        <dbReference type="Pfam" id="PF12680"/>
    </source>
</evidence>
<dbReference type="AlphaFoldDB" id="A0A0F9NP15"/>
<dbReference type="Gene3D" id="3.10.450.50">
    <property type="match status" value="1"/>
</dbReference>